<dbReference type="PROSITE" id="PS51158">
    <property type="entry name" value="ALPHA_KINASE"/>
    <property type="match status" value="1"/>
</dbReference>
<gene>
    <name evidence="8" type="ORF">M413DRAFT_79793</name>
</gene>
<dbReference type="GO" id="GO:1903013">
    <property type="term" value="P:response to differentiation-inducing factor 1"/>
    <property type="evidence" value="ECO:0007669"/>
    <property type="project" value="TreeGrafter"/>
</dbReference>
<keyword evidence="4" id="KW-0418">Kinase</keyword>
<dbReference type="GO" id="GO:0031037">
    <property type="term" value="P:myosin II filament disassembly"/>
    <property type="evidence" value="ECO:0007669"/>
    <property type="project" value="TreeGrafter"/>
</dbReference>
<keyword evidence="1" id="KW-0723">Serine/threonine-protein kinase</keyword>
<feature type="domain" description="Alpha-type protein kinase" evidence="7">
    <location>
        <begin position="350"/>
        <end position="586"/>
    </location>
</feature>
<protein>
    <recommendedName>
        <fullName evidence="7">Alpha-type protein kinase domain-containing protein</fullName>
    </recommendedName>
</protein>
<proteinExistence type="predicted"/>
<dbReference type="SMART" id="SM00811">
    <property type="entry name" value="Alpha_kinase"/>
    <property type="match status" value="1"/>
</dbReference>
<keyword evidence="2" id="KW-0808">Transferase</keyword>
<dbReference type="EMBL" id="KN831833">
    <property type="protein sequence ID" value="KIM35059.1"/>
    <property type="molecule type" value="Genomic_DNA"/>
</dbReference>
<dbReference type="AlphaFoldDB" id="A0A0C3BSL8"/>
<dbReference type="OrthoDB" id="2915404at2759"/>
<dbReference type="GO" id="GO:0004674">
    <property type="term" value="F:protein serine/threonine kinase activity"/>
    <property type="evidence" value="ECO:0007669"/>
    <property type="project" value="UniProtKB-KW"/>
</dbReference>
<evidence type="ECO:0000259" key="7">
    <source>
        <dbReference type="PROSITE" id="PS51158"/>
    </source>
</evidence>
<feature type="region of interest" description="Disordered" evidence="6">
    <location>
        <begin position="277"/>
        <end position="299"/>
    </location>
</feature>
<keyword evidence="5" id="KW-0067">ATP-binding</keyword>
<evidence type="ECO:0000256" key="4">
    <source>
        <dbReference type="ARBA" id="ARBA00022777"/>
    </source>
</evidence>
<evidence type="ECO:0000256" key="6">
    <source>
        <dbReference type="SAM" id="MobiDB-lite"/>
    </source>
</evidence>
<dbReference type="PANTHER" id="PTHR45992:SF2">
    <property type="entry name" value="EUKARYOTIC ELONGATION FACTOR 2 KINASE"/>
    <property type="match status" value="1"/>
</dbReference>
<dbReference type="HOGENOM" id="CLU_032408_0_0_1"/>
<keyword evidence="3" id="KW-0547">Nucleotide-binding</keyword>
<dbReference type="Pfam" id="PF02816">
    <property type="entry name" value="Alpha_kinase"/>
    <property type="match status" value="1"/>
</dbReference>
<dbReference type="PANTHER" id="PTHR45992">
    <property type="entry name" value="EUKARYOTIC ELONGATION FACTOR 2 KINASE-RELATED"/>
    <property type="match status" value="1"/>
</dbReference>
<evidence type="ECO:0000313" key="8">
    <source>
        <dbReference type="EMBL" id="KIM35059.1"/>
    </source>
</evidence>
<organism evidence="8 9">
    <name type="scientific">Hebeloma cylindrosporum</name>
    <dbReference type="NCBI Taxonomy" id="76867"/>
    <lineage>
        <taxon>Eukaryota</taxon>
        <taxon>Fungi</taxon>
        <taxon>Dikarya</taxon>
        <taxon>Basidiomycota</taxon>
        <taxon>Agaricomycotina</taxon>
        <taxon>Agaricomycetes</taxon>
        <taxon>Agaricomycetidae</taxon>
        <taxon>Agaricales</taxon>
        <taxon>Agaricineae</taxon>
        <taxon>Hymenogastraceae</taxon>
        <taxon>Hebeloma</taxon>
    </lineage>
</organism>
<dbReference type="Gene3D" id="3.20.200.10">
    <property type="entry name" value="MHCK/EF2 kinase"/>
    <property type="match status" value="1"/>
</dbReference>
<dbReference type="Proteomes" id="UP000053424">
    <property type="component" value="Unassembled WGS sequence"/>
</dbReference>
<evidence type="ECO:0000313" key="9">
    <source>
        <dbReference type="Proteomes" id="UP000053424"/>
    </source>
</evidence>
<name>A0A0C3BSL8_HEBCY</name>
<keyword evidence="9" id="KW-1185">Reference proteome</keyword>
<dbReference type="GO" id="GO:0005524">
    <property type="term" value="F:ATP binding"/>
    <property type="evidence" value="ECO:0007669"/>
    <property type="project" value="UniProtKB-KW"/>
</dbReference>
<reference evidence="8 9" key="1">
    <citation type="submission" date="2014-04" db="EMBL/GenBank/DDBJ databases">
        <authorList>
            <consortium name="DOE Joint Genome Institute"/>
            <person name="Kuo A."/>
            <person name="Gay G."/>
            <person name="Dore J."/>
            <person name="Kohler A."/>
            <person name="Nagy L.G."/>
            <person name="Floudas D."/>
            <person name="Copeland A."/>
            <person name="Barry K.W."/>
            <person name="Cichocki N."/>
            <person name="Veneault-Fourrey C."/>
            <person name="LaButti K."/>
            <person name="Lindquist E.A."/>
            <person name="Lipzen A."/>
            <person name="Lundell T."/>
            <person name="Morin E."/>
            <person name="Murat C."/>
            <person name="Sun H."/>
            <person name="Tunlid A."/>
            <person name="Henrissat B."/>
            <person name="Grigoriev I.V."/>
            <person name="Hibbett D.S."/>
            <person name="Martin F."/>
            <person name="Nordberg H.P."/>
            <person name="Cantor M.N."/>
            <person name="Hua S.X."/>
        </authorList>
    </citation>
    <scope>NUCLEOTIDE SEQUENCE [LARGE SCALE GENOMIC DNA]</scope>
    <source>
        <strain evidence="9">h7</strain>
    </source>
</reference>
<evidence type="ECO:0000256" key="3">
    <source>
        <dbReference type="ARBA" id="ARBA00022741"/>
    </source>
</evidence>
<reference evidence="9" key="2">
    <citation type="submission" date="2015-01" db="EMBL/GenBank/DDBJ databases">
        <title>Evolutionary Origins and Diversification of the Mycorrhizal Mutualists.</title>
        <authorList>
            <consortium name="DOE Joint Genome Institute"/>
            <consortium name="Mycorrhizal Genomics Consortium"/>
            <person name="Kohler A."/>
            <person name="Kuo A."/>
            <person name="Nagy L.G."/>
            <person name="Floudas D."/>
            <person name="Copeland A."/>
            <person name="Barry K.W."/>
            <person name="Cichocki N."/>
            <person name="Veneault-Fourrey C."/>
            <person name="LaButti K."/>
            <person name="Lindquist E.A."/>
            <person name="Lipzen A."/>
            <person name="Lundell T."/>
            <person name="Morin E."/>
            <person name="Murat C."/>
            <person name="Riley R."/>
            <person name="Ohm R."/>
            <person name="Sun H."/>
            <person name="Tunlid A."/>
            <person name="Henrissat B."/>
            <person name="Grigoriev I.V."/>
            <person name="Hibbett D.S."/>
            <person name="Martin F."/>
        </authorList>
    </citation>
    <scope>NUCLEOTIDE SEQUENCE [LARGE SCALE GENOMIC DNA]</scope>
    <source>
        <strain evidence="9">h7</strain>
    </source>
</reference>
<dbReference type="SUPFAM" id="SSF56112">
    <property type="entry name" value="Protein kinase-like (PK-like)"/>
    <property type="match status" value="1"/>
</dbReference>
<dbReference type="InterPro" id="IPR051852">
    <property type="entry name" value="Alpha-type_PK"/>
</dbReference>
<sequence length="597" mass="64704">MDLEYCESVNGDACGGVFPYKTSLGLCAKCKKLADLEPGSAEHQSWKEMKQCTGCGVAWKNLQGTVCGRCSALGKSGLAQNGGYTFFIHLNYIDRLAKSAIEASRNARANAMDARMNKQPSAHPLHTTAGLSNAKSNNTPTGENKIFISVGCRIKSSSKRGQGGTDPDCGSWGKPWAKEDYLSEVLDDALNTLNAHWAKTHGMPLQRSEVDFRWAGNKLFLPGTSNNTIGAVYKEYQTGEMAAYYSPNDAKVKKALKNQLSMALELYVNQPAAGAFMDSAPQGPQGRKRSATSTSLAEEPAPINKRLVAVGAGEQPRSRFIRTNRSVSDGISNSATSIRLTRAHTTCDVETGQVDTAWPDDAEVLNGFIGKSKLATGATKEVYQLSIGSTLYVAKRFFEIGDGKDDVSAADNKKYLMSELDRLKMTAWFLRNFKSHAKQNNVEISTGIDVSDGFLVRKLGSPSPASGLPPMEFDKAVWLVEPRRTTSVQKFSGTLAHPNREDELGLTLIAFTHFIYDTSDKELVLADIQGSPMSIDKRDVMVLFDLMSHTPASDSGIGDHGPAGIQAFLSQHQCNHICRGLELSAITHEAPDGVEGD</sequence>
<evidence type="ECO:0000256" key="5">
    <source>
        <dbReference type="ARBA" id="ARBA00022840"/>
    </source>
</evidence>
<dbReference type="InterPro" id="IPR011009">
    <property type="entry name" value="Kinase-like_dom_sf"/>
</dbReference>
<evidence type="ECO:0000256" key="2">
    <source>
        <dbReference type="ARBA" id="ARBA00022679"/>
    </source>
</evidence>
<dbReference type="CDD" id="cd04515">
    <property type="entry name" value="Alpha_kinase"/>
    <property type="match status" value="1"/>
</dbReference>
<evidence type="ECO:0000256" key="1">
    <source>
        <dbReference type="ARBA" id="ARBA00022527"/>
    </source>
</evidence>
<dbReference type="InterPro" id="IPR004166">
    <property type="entry name" value="a-kinase_dom"/>
</dbReference>
<accession>A0A0C3BSL8</accession>
<dbReference type="STRING" id="686832.A0A0C3BSL8"/>